<reference evidence="2" key="1">
    <citation type="submission" date="2023-04" db="EMBL/GenBank/DDBJ databases">
        <authorList>
            <person name="Li W."/>
        </authorList>
    </citation>
    <scope>NUCLEOTIDE SEQUENCE</scope>
    <source>
        <strain evidence="2">QITACRE101</strain>
    </source>
</reference>
<dbReference type="Proteomes" id="UP001162044">
    <property type="component" value="Unassembled WGS sequence"/>
</dbReference>
<evidence type="ECO:0000313" key="2">
    <source>
        <dbReference type="EMBL" id="MDH2305760.1"/>
    </source>
</evidence>
<accession>A0AB35LBP1</accession>
<dbReference type="InterPro" id="IPR038334">
    <property type="entry name" value="NleF_sf"/>
</dbReference>
<dbReference type="InterPro" id="IPR031829">
    <property type="entry name" value="NleF"/>
</dbReference>
<evidence type="ECO:0000256" key="1">
    <source>
        <dbReference type="SAM" id="Coils"/>
    </source>
</evidence>
<feature type="coiled-coil region" evidence="1">
    <location>
        <begin position="68"/>
        <end position="95"/>
    </location>
</feature>
<organism evidence="2 3">
    <name type="scientific">Providencia rettgeri</name>
    <dbReference type="NCBI Taxonomy" id="587"/>
    <lineage>
        <taxon>Bacteria</taxon>
        <taxon>Pseudomonadati</taxon>
        <taxon>Pseudomonadota</taxon>
        <taxon>Gammaproteobacteria</taxon>
        <taxon>Enterobacterales</taxon>
        <taxon>Morganellaceae</taxon>
        <taxon>Providencia</taxon>
    </lineage>
</organism>
<evidence type="ECO:0000313" key="3">
    <source>
        <dbReference type="Proteomes" id="UP001162044"/>
    </source>
</evidence>
<protein>
    <submittedName>
        <fullName evidence="2">Uncharacterized protein</fullName>
    </submittedName>
</protein>
<dbReference type="EMBL" id="JARVQW010000004">
    <property type="protein sequence ID" value="MDH2305760.1"/>
    <property type="molecule type" value="Genomic_DNA"/>
</dbReference>
<keyword evidence="1" id="KW-0175">Coiled coil</keyword>
<reference evidence="2" key="2">
    <citation type="submission" date="2023-10" db="EMBL/GenBank/DDBJ databases">
        <title>Analysis of Resistance Genes of Carbapenem-resistant Providencia rettgeri.</title>
        <authorList>
            <person name="Liu M."/>
        </authorList>
    </citation>
    <scope>NUCLEOTIDE SEQUENCE</scope>
    <source>
        <strain evidence="2">QITACRE101</strain>
    </source>
</reference>
<name>A0AB35LBP1_PRORE</name>
<proteinExistence type="predicted"/>
<dbReference type="AlphaFoldDB" id="A0AB35LBP1"/>
<comment type="caution">
    <text evidence="2">The sequence shown here is derived from an EMBL/GenBank/DDBJ whole genome shotgun (WGS) entry which is preliminary data.</text>
</comment>
<sequence>MPITNEYSNFNTINFKNIRYMESEIPKEHLQSHQDSFVTALNANHLPTEIQEKPLFLLINKLKNSDSIKGSKELIQQIKSKAKELADDIQDMRDTYFTVENEGTDEVYGRLVDGYTDVDRDKYIRALVHYKNADNQLNLLDLPHKLSIKEILAPHHSVQVYGDWEALNKLQNKGSVSLPNLTYNRCDTQFG</sequence>
<gene>
    <name evidence="2" type="ORF">QDQ51_10110</name>
</gene>
<dbReference type="RefSeq" id="WP_196723716.1">
    <property type="nucleotide sequence ID" value="NZ_ABFNOU020000002.1"/>
</dbReference>
<dbReference type="Pfam" id="PF16809">
    <property type="entry name" value="NleF_casp_inhib"/>
    <property type="match status" value="1"/>
</dbReference>
<dbReference type="Gene3D" id="1.20.1260.90">
    <property type="match status" value="1"/>
</dbReference>